<feature type="compositionally biased region" description="Polar residues" evidence="1">
    <location>
        <begin position="292"/>
        <end position="305"/>
    </location>
</feature>
<protein>
    <submittedName>
        <fullName evidence="2">Uncharacterized protein</fullName>
    </submittedName>
</protein>
<evidence type="ECO:0000313" key="3">
    <source>
        <dbReference type="Proteomes" id="UP000314980"/>
    </source>
</evidence>
<dbReference type="InParanoid" id="A0A4W6DKG7"/>
<accession>A0A4W6DKG7</accession>
<keyword evidence="3" id="KW-1185">Reference proteome</keyword>
<feature type="compositionally biased region" description="Basic and acidic residues" evidence="1">
    <location>
        <begin position="307"/>
        <end position="317"/>
    </location>
</feature>
<reference evidence="2" key="2">
    <citation type="submission" date="2025-08" db="UniProtKB">
        <authorList>
            <consortium name="Ensembl"/>
        </authorList>
    </citation>
    <scope>IDENTIFICATION</scope>
</reference>
<dbReference type="InterPro" id="IPR027886">
    <property type="entry name" value="SPMIP4"/>
</dbReference>
<dbReference type="Pfam" id="PF15093">
    <property type="entry name" value="SPMIP4-like"/>
    <property type="match status" value="1"/>
</dbReference>
<reference evidence="3" key="1">
    <citation type="submission" date="2015-09" db="EMBL/GenBank/DDBJ databases">
        <authorList>
            <person name="Sai Rama Sridatta P."/>
        </authorList>
    </citation>
    <scope>NUCLEOTIDE SEQUENCE [LARGE SCALE GENOMIC DNA]</scope>
</reference>
<feature type="compositionally biased region" description="Basic and acidic residues" evidence="1">
    <location>
        <begin position="269"/>
        <end position="291"/>
    </location>
</feature>
<dbReference type="Proteomes" id="UP000314980">
    <property type="component" value="Unassembled WGS sequence"/>
</dbReference>
<feature type="compositionally biased region" description="Polar residues" evidence="1">
    <location>
        <begin position="239"/>
        <end position="268"/>
    </location>
</feature>
<dbReference type="PANTHER" id="PTHR31393:SF2">
    <property type="entry name" value="CHROMOSOME 7 OPEN READING FRAME 31"/>
    <property type="match status" value="1"/>
</dbReference>
<reference evidence="2" key="3">
    <citation type="submission" date="2025-09" db="UniProtKB">
        <authorList>
            <consortium name="Ensembl"/>
        </authorList>
    </citation>
    <scope>IDENTIFICATION</scope>
</reference>
<evidence type="ECO:0000256" key="1">
    <source>
        <dbReference type="SAM" id="MobiDB-lite"/>
    </source>
</evidence>
<dbReference type="GO" id="GO:0005813">
    <property type="term" value="C:centrosome"/>
    <property type="evidence" value="ECO:0007669"/>
    <property type="project" value="TreeGrafter"/>
</dbReference>
<dbReference type="GeneTree" id="ENSGT00390000015236"/>
<dbReference type="PANTHER" id="PTHR31393">
    <property type="entry name" value="C5ORF31"/>
    <property type="match status" value="1"/>
</dbReference>
<name>A0A4W6DKG7_LATCA</name>
<dbReference type="AlphaFoldDB" id="A0A4W6DKG7"/>
<feature type="region of interest" description="Disordered" evidence="1">
    <location>
        <begin position="228"/>
        <end position="317"/>
    </location>
</feature>
<proteinExistence type="predicted"/>
<organism evidence="2 3">
    <name type="scientific">Lates calcarifer</name>
    <name type="common">Barramundi</name>
    <name type="synonym">Holocentrus calcarifer</name>
    <dbReference type="NCBI Taxonomy" id="8187"/>
    <lineage>
        <taxon>Eukaryota</taxon>
        <taxon>Metazoa</taxon>
        <taxon>Chordata</taxon>
        <taxon>Craniata</taxon>
        <taxon>Vertebrata</taxon>
        <taxon>Euteleostomi</taxon>
        <taxon>Actinopterygii</taxon>
        <taxon>Neopterygii</taxon>
        <taxon>Teleostei</taxon>
        <taxon>Neoteleostei</taxon>
        <taxon>Acanthomorphata</taxon>
        <taxon>Carangaria</taxon>
        <taxon>Carangaria incertae sedis</taxon>
        <taxon>Centropomidae</taxon>
        <taxon>Lates</taxon>
    </lineage>
</organism>
<evidence type="ECO:0000313" key="2">
    <source>
        <dbReference type="Ensembl" id="ENSLCAP00010025305.1"/>
    </source>
</evidence>
<dbReference type="Ensembl" id="ENSLCAT00010025854.1">
    <property type="protein sequence ID" value="ENSLCAP00010025305.1"/>
    <property type="gene ID" value="ENSLCAG00010011822.1"/>
</dbReference>
<sequence>MYYSLLSISSSRCPPLLRVKSLSFSSQMEPRSSLDHGVPPDLIGHYHCGYEVLFCLPQTCDTLHLCVIFREKMIKSAAPKEHPYSSHISRFTMFPSFRSPDDPETGVRAASKSYLSPLIPNSAPDITLLSKTIGGPYRHEILETPIKTRKKAVTWSGDHIFLDPLKGENQVFYPTPPKTVLPNPKLRDWDLSLSERACNMLKNLERTHWVTSYQMHYTGSGPANPLKIDDFKEKMSDPTGMNSQTAPLLLNPSSAPKQGTATATTNQHRPQEITVKHNEAPDLNPKDHGKSENSTGFTEVQSAELSQEAHRQQTECKNSVFEDRERENCKVHFDESLMQAPVSQSSQEANTAWITDTERSPDLYNHPLSQGEIDREKSLTELCDEPSCKKQYFKVGRNSFSHSHSAVSKDQADINSHTGLSHNISNPCILPRPPILPGIHPVDRVGIMGRENAALSLLDFQNAFSKSEVHCNFNRSIAHATVDLRDNAVTGKKHDFFGINCYYLHG</sequence>